<name>A0ACB9T397_HOLOL</name>
<accession>A0ACB9T397</accession>
<protein>
    <submittedName>
        <fullName evidence="1">Uncharacterized protein</fullName>
    </submittedName>
</protein>
<dbReference type="EMBL" id="CM043019">
    <property type="protein sequence ID" value="KAI4461252.1"/>
    <property type="molecule type" value="Genomic_DNA"/>
</dbReference>
<proteinExistence type="predicted"/>
<comment type="caution">
    <text evidence="1">The sequence shown here is derived from an EMBL/GenBank/DDBJ whole genome shotgun (WGS) entry which is preliminary data.</text>
</comment>
<dbReference type="Proteomes" id="UP001056778">
    <property type="component" value="Chromosome 5"/>
</dbReference>
<gene>
    <name evidence="1" type="ORF">MML48_5g00016181</name>
</gene>
<organism evidence="1 2">
    <name type="scientific">Holotrichia oblita</name>
    <name type="common">Chafer beetle</name>
    <dbReference type="NCBI Taxonomy" id="644536"/>
    <lineage>
        <taxon>Eukaryota</taxon>
        <taxon>Metazoa</taxon>
        <taxon>Ecdysozoa</taxon>
        <taxon>Arthropoda</taxon>
        <taxon>Hexapoda</taxon>
        <taxon>Insecta</taxon>
        <taxon>Pterygota</taxon>
        <taxon>Neoptera</taxon>
        <taxon>Endopterygota</taxon>
        <taxon>Coleoptera</taxon>
        <taxon>Polyphaga</taxon>
        <taxon>Scarabaeiformia</taxon>
        <taxon>Scarabaeidae</taxon>
        <taxon>Melolonthinae</taxon>
        <taxon>Holotrichia</taxon>
    </lineage>
</organism>
<keyword evidence="2" id="KW-1185">Reference proteome</keyword>
<evidence type="ECO:0000313" key="1">
    <source>
        <dbReference type="EMBL" id="KAI4461252.1"/>
    </source>
</evidence>
<evidence type="ECO:0000313" key="2">
    <source>
        <dbReference type="Proteomes" id="UP001056778"/>
    </source>
</evidence>
<reference evidence="1" key="1">
    <citation type="submission" date="2022-04" db="EMBL/GenBank/DDBJ databases">
        <title>Chromosome-scale genome assembly of Holotrichia oblita Faldermann.</title>
        <authorList>
            <person name="Rongchong L."/>
        </authorList>
    </citation>
    <scope>NUCLEOTIDE SEQUENCE</scope>
    <source>
        <strain evidence="1">81SQS9</strain>
    </source>
</reference>
<sequence>MKARKMAAGTWTAEKPSKTKGTTERVDKADRPKTSVEKRPRSESKTPPRPTGSYSDTVSGIRRAVINRRHPDTVLTQEQSDLQYIKKPSARERPTLCPICFQDVITHFTRHLFRHHEKNENVKTIQKLKPGSKQRLALVAALRKQGYFHLKTEKDILNPVRTSTNPETEYFVCIYCLGHYNKKLLYKHTYINDLGENAYKKLNNEHNEYKDIRINYKILTECVLAHTVMFNRKRIGDVQYLKVETYTKASSAVDQEAFIASLTPTEKILSKQFKRIVTGGKGSKPVPILFSKRIQKFISCLLNIREITNIVPKCNSYLFANPGSDNKWMSGTNVIRRLAKDCGAKQPALLTSTKFRKHIATTLQLMSMQPDEMEQIATFMGHTKKTHAEFYRLPQDIFQTAEVAKVLLLLEKGKGKEFRGKSLSEIELGRDAYYSSESDEDDTLSSIRPALEDALNPTTSTENESLQQEDIRNNKEFEKVIEHLEEGIEGNFSAIQPADISTEDEEAGKSVTTKAIIKKGPDSKNVSGRIRWTIQEKQCVLKYFQLHLKKKVTPKKHECIQFIEKHGKNLINKDWVRIKTLVYNSFRSK</sequence>